<feature type="region of interest" description="Disordered" evidence="1">
    <location>
        <begin position="1"/>
        <end position="22"/>
    </location>
</feature>
<feature type="region of interest" description="Disordered" evidence="1">
    <location>
        <begin position="82"/>
        <end position="121"/>
    </location>
</feature>
<protein>
    <submittedName>
        <fullName evidence="2">Uncharacterized protein</fullName>
    </submittedName>
</protein>
<sequence length="121" mass="13484">MAITRKRKSCTGIAASDSECKRPRFSSPVEEAVTDIPQTPLPNKKRIIIRLITPSAPAPLRIRFRVPRTKLKLKLKLNLRERTPYPSPPLESCTDGERHARDDDVFGCGKKTDGKGGTDES</sequence>
<name>A0ABR4CHK5_9HELO</name>
<reference evidence="2 3" key="1">
    <citation type="journal article" date="2024" name="Commun. Biol.">
        <title>Comparative genomic analysis of thermophilic fungi reveals convergent evolutionary adaptations and gene losses.</title>
        <authorList>
            <person name="Steindorff A.S."/>
            <person name="Aguilar-Pontes M.V."/>
            <person name="Robinson A.J."/>
            <person name="Andreopoulos B."/>
            <person name="LaButti K."/>
            <person name="Kuo A."/>
            <person name="Mondo S."/>
            <person name="Riley R."/>
            <person name="Otillar R."/>
            <person name="Haridas S."/>
            <person name="Lipzen A."/>
            <person name="Grimwood J."/>
            <person name="Schmutz J."/>
            <person name="Clum A."/>
            <person name="Reid I.D."/>
            <person name="Moisan M.C."/>
            <person name="Butler G."/>
            <person name="Nguyen T.T.M."/>
            <person name="Dewar K."/>
            <person name="Conant G."/>
            <person name="Drula E."/>
            <person name="Henrissat B."/>
            <person name="Hansel C."/>
            <person name="Singer S."/>
            <person name="Hutchinson M.I."/>
            <person name="de Vries R.P."/>
            <person name="Natvig D.O."/>
            <person name="Powell A.J."/>
            <person name="Tsang A."/>
            <person name="Grigoriev I.V."/>
        </authorList>
    </citation>
    <scope>NUCLEOTIDE SEQUENCE [LARGE SCALE GENOMIC DNA]</scope>
    <source>
        <strain evidence="2 3">CBS 494.80</strain>
    </source>
</reference>
<evidence type="ECO:0000313" key="3">
    <source>
        <dbReference type="Proteomes" id="UP001595075"/>
    </source>
</evidence>
<evidence type="ECO:0000256" key="1">
    <source>
        <dbReference type="SAM" id="MobiDB-lite"/>
    </source>
</evidence>
<dbReference type="Proteomes" id="UP001595075">
    <property type="component" value="Unassembled WGS sequence"/>
</dbReference>
<accession>A0ABR4CHK5</accession>
<keyword evidence="3" id="KW-1185">Reference proteome</keyword>
<proteinExistence type="predicted"/>
<dbReference type="EMBL" id="JAZHXI010000007">
    <property type="protein sequence ID" value="KAL2069435.1"/>
    <property type="molecule type" value="Genomic_DNA"/>
</dbReference>
<evidence type="ECO:0000313" key="2">
    <source>
        <dbReference type="EMBL" id="KAL2069435.1"/>
    </source>
</evidence>
<comment type="caution">
    <text evidence="2">The sequence shown here is derived from an EMBL/GenBank/DDBJ whole genome shotgun (WGS) entry which is preliminary data.</text>
</comment>
<feature type="compositionally biased region" description="Basic and acidic residues" evidence="1">
    <location>
        <begin position="95"/>
        <end position="121"/>
    </location>
</feature>
<gene>
    <name evidence="2" type="ORF">VTL71DRAFT_14114</name>
</gene>
<organism evidence="2 3">
    <name type="scientific">Oculimacula yallundae</name>
    <dbReference type="NCBI Taxonomy" id="86028"/>
    <lineage>
        <taxon>Eukaryota</taxon>
        <taxon>Fungi</taxon>
        <taxon>Dikarya</taxon>
        <taxon>Ascomycota</taxon>
        <taxon>Pezizomycotina</taxon>
        <taxon>Leotiomycetes</taxon>
        <taxon>Helotiales</taxon>
        <taxon>Ploettnerulaceae</taxon>
        <taxon>Oculimacula</taxon>
    </lineage>
</organism>